<dbReference type="EMBL" id="LSRX01000218">
    <property type="protein sequence ID" value="OLQ04117.1"/>
    <property type="molecule type" value="Genomic_DNA"/>
</dbReference>
<dbReference type="SUPFAM" id="SSF50156">
    <property type="entry name" value="PDZ domain-like"/>
    <property type="match status" value="1"/>
</dbReference>
<proteinExistence type="predicted"/>
<name>A0A1Q9E9M8_SYMMI</name>
<gene>
    <name evidence="3" type="ORF">AK812_SmicGene12837</name>
</gene>
<evidence type="ECO:0000313" key="4">
    <source>
        <dbReference type="Proteomes" id="UP000186817"/>
    </source>
</evidence>
<accession>A0A1Q9E9M8</accession>
<sequence length="488" mass="52259">MMSIAKQITKDNYDTSLAFLCLNGATASKLQALVLVQGVQTAQVQAEALRNAAAKCNGTSHGRNLQAARVCESHERGGMFSSRPSETRRRTTDIPCCGIFILAVGVFAGLLVYAEREGNPHLILGLRDADGQVCGADFAVKNQPYLYLCPDASNNFFMNAGHCVEACPGLASEKTPCPKGYASLPSETNICLPAGQSADLLSKMESSELSGAIALSHLYTNLFRAWPLLLIAAPLLSAAIGCAYLRISIAWCLQFGQTVDLDSTRCGQALHRSACIMAFCTACCAAPDKSELDFGSKPLVDAKGVLDKSPDQVVVESGIFEANLRYEGRSHGLVIDTANEEQAIIKDVTGAGLVWNRNAAEHQQIKTAAMILKVNGEAVTGENVHRKLADAGPEATLTLQKAVERNLVLHKPGQLGITVKFAKSSYGIWIATLAPGLVQDWNEKNPDQTVSVNDRIVSVNGVTGQSQDLVAKMREVSDAIVLVVQHYE</sequence>
<dbReference type="Gene3D" id="2.30.42.10">
    <property type="match status" value="1"/>
</dbReference>
<dbReference type="PROSITE" id="PS50106">
    <property type="entry name" value="PDZ"/>
    <property type="match status" value="1"/>
</dbReference>
<evidence type="ECO:0000259" key="2">
    <source>
        <dbReference type="PROSITE" id="PS50106"/>
    </source>
</evidence>
<keyword evidence="1" id="KW-0812">Transmembrane</keyword>
<evidence type="ECO:0000256" key="1">
    <source>
        <dbReference type="SAM" id="Phobius"/>
    </source>
</evidence>
<dbReference type="AlphaFoldDB" id="A0A1Q9E9M8"/>
<keyword evidence="4" id="KW-1185">Reference proteome</keyword>
<keyword evidence="1" id="KW-0472">Membrane</keyword>
<dbReference type="InterPro" id="IPR001478">
    <property type="entry name" value="PDZ"/>
</dbReference>
<protein>
    <recommendedName>
        <fullName evidence="2">PDZ domain-containing protein</fullName>
    </recommendedName>
</protein>
<feature type="transmembrane region" description="Helical" evidence="1">
    <location>
        <begin position="94"/>
        <end position="114"/>
    </location>
</feature>
<organism evidence="3 4">
    <name type="scientific">Symbiodinium microadriaticum</name>
    <name type="common">Dinoflagellate</name>
    <name type="synonym">Zooxanthella microadriatica</name>
    <dbReference type="NCBI Taxonomy" id="2951"/>
    <lineage>
        <taxon>Eukaryota</taxon>
        <taxon>Sar</taxon>
        <taxon>Alveolata</taxon>
        <taxon>Dinophyceae</taxon>
        <taxon>Suessiales</taxon>
        <taxon>Symbiodiniaceae</taxon>
        <taxon>Symbiodinium</taxon>
    </lineage>
</organism>
<feature type="domain" description="PDZ" evidence="2">
    <location>
        <begin position="396"/>
        <end position="488"/>
    </location>
</feature>
<dbReference type="Proteomes" id="UP000186817">
    <property type="component" value="Unassembled WGS sequence"/>
</dbReference>
<reference evidence="3 4" key="1">
    <citation type="submission" date="2016-02" db="EMBL/GenBank/DDBJ databases">
        <title>Genome analysis of coral dinoflagellate symbionts highlights evolutionary adaptations to a symbiotic lifestyle.</title>
        <authorList>
            <person name="Aranda M."/>
            <person name="Li Y."/>
            <person name="Liew Y.J."/>
            <person name="Baumgarten S."/>
            <person name="Simakov O."/>
            <person name="Wilson M."/>
            <person name="Piel J."/>
            <person name="Ashoor H."/>
            <person name="Bougouffa S."/>
            <person name="Bajic V.B."/>
            <person name="Ryu T."/>
            <person name="Ravasi T."/>
            <person name="Bayer T."/>
            <person name="Micklem G."/>
            <person name="Kim H."/>
            <person name="Bhak J."/>
            <person name="Lajeunesse T.C."/>
            <person name="Voolstra C.R."/>
        </authorList>
    </citation>
    <scope>NUCLEOTIDE SEQUENCE [LARGE SCALE GENOMIC DNA]</scope>
    <source>
        <strain evidence="3 4">CCMP2467</strain>
    </source>
</reference>
<keyword evidence="1" id="KW-1133">Transmembrane helix</keyword>
<dbReference type="OrthoDB" id="423938at2759"/>
<comment type="caution">
    <text evidence="3">The sequence shown here is derived from an EMBL/GenBank/DDBJ whole genome shotgun (WGS) entry which is preliminary data.</text>
</comment>
<dbReference type="InterPro" id="IPR036034">
    <property type="entry name" value="PDZ_sf"/>
</dbReference>
<evidence type="ECO:0000313" key="3">
    <source>
        <dbReference type="EMBL" id="OLQ04117.1"/>
    </source>
</evidence>